<keyword evidence="5" id="KW-0325">Glycoprotein</keyword>
<dbReference type="InterPro" id="IPR029058">
    <property type="entry name" value="AB_hydrolase_fold"/>
</dbReference>
<evidence type="ECO:0000256" key="5">
    <source>
        <dbReference type="ARBA" id="ARBA00023180"/>
    </source>
</evidence>
<comment type="similarity">
    <text evidence="1">Belongs to the peptidase S28 family.</text>
</comment>
<keyword evidence="8" id="KW-1185">Reference proteome</keyword>
<dbReference type="GO" id="GO:0005768">
    <property type="term" value="C:endosome"/>
    <property type="evidence" value="ECO:0007669"/>
    <property type="project" value="TreeGrafter"/>
</dbReference>
<dbReference type="PANTHER" id="PTHR11010:SF11">
    <property type="entry name" value="THYMUS-SPECIFIC SERINE PROTEASE"/>
    <property type="match status" value="1"/>
</dbReference>
<keyword evidence="2 7" id="KW-0645">Protease</keyword>
<evidence type="ECO:0000256" key="1">
    <source>
        <dbReference type="ARBA" id="ARBA00011079"/>
    </source>
</evidence>
<dbReference type="InterPro" id="IPR008758">
    <property type="entry name" value="Peptidase_S28"/>
</dbReference>
<dbReference type="Pfam" id="PF05577">
    <property type="entry name" value="Peptidase_S28"/>
    <property type="match status" value="1"/>
</dbReference>
<sequence length="497" mass="57022">MSRFSSPLVLLLVFVLRVSCLRTEIFSKFRELVHKEQYMRWGRGDFIEEGTIKQPLDHFHPPTQKSITFEQRYWMNSNYWNNYYRDGPVFLYIGGEFEMSGDYIDSGHILEMAEQYRGLIFGVEHRFYGLSTFEKCMDNYNITFLTSQQALADLAHFVTFARKLYNMTDANKWIAYGGSYAGSLSAWFRLKYPKLVVGAVASSAPVEAKTDFQGYHEVVASSFASTLVNGSAKCRDNLKLAFYKLDEMIEREDFPTLARDFRFCQKISSKNDVWQFTKNLANIFDGIVQYNNENGEYSITTVCRNMTYTDDTPYAKLVQFVQNYLAHMGMRCLNNNYTSFVTSLKNTRLDPLGKAWLRQWFYQTCSQFGYFQTCEANTSCVYSTMLADLPHYLDICCDVFGLPEKKVYQGVAFTNSDYGGKTPNGSKIVFVNGSIDPWHALSVLTNLTTSELAIFIPGTAHCADMGSPSPQDPHNLTAARWEVSRLVGMWLQTYYEA</sequence>
<organism evidence="7 8">
    <name type="scientific">Acropora cervicornis</name>
    <name type="common">Staghorn coral</name>
    <dbReference type="NCBI Taxonomy" id="6130"/>
    <lineage>
        <taxon>Eukaryota</taxon>
        <taxon>Metazoa</taxon>
        <taxon>Cnidaria</taxon>
        <taxon>Anthozoa</taxon>
        <taxon>Hexacorallia</taxon>
        <taxon>Scleractinia</taxon>
        <taxon>Astrocoeniina</taxon>
        <taxon>Acroporidae</taxon>
        <taxon>Acropora</taxon>
    </lineage>
</organism>
<evidence type="ECO:0000256" key="6">
    <source>
        <dbReference type="SAM" id="SignalP"/>
    </source>
</evidence>
<accession>A0AAD9VAR5</accession>
<keyword evidence="4" id="KW-0378">Hydrolase</keyword>
<dbReference type="SUPFAM" id="SSF53474">
    <property type="entry name" value="alpha/beta-Hydrolases"/>
    <property type="match status" value="1"/>
</dbReference>
<evidence type="ECO:0000313" key="7">
    <source>
        <dbReference type="EMBL" id="KAK2567556.1"/>
    </source>
</evidence>
<evidence type="ECO:0000256" key="3">
    <source>
        <dbReference type="ARBA" id="ARBA00022729"/>
    </source>
</evidence>
<dbReference type="GO" id="GO:0008239">
    <property type="term" value="F:dipeptidyl-peptidase activity"/>
    <property type="evidence" value="ECO:0007669"/>
    <property type="project" value="TreeGrafter"/>
</dbReference>
<keyword evidence="3 6" id="KW-0732">Signal</keyword>
<dbReference type="PANTHER" id="PTHR11010">
    <property type="entry name" value="PROTEASE S28 PRO-X CARBOXYPEPTIDASE-RELATED"/>
    <property type="match status" value="1"/>
</dbReference>
<evidence type="ECO:0000256" key="4">
    <source>
        <dbReference type="ARBA" id="ARBA00022801"/>
    </source>
</evidence>
<comment type="caution">
    <text evidence="7">The sequence shown here is derived from an EMBL/GenBank/DDBJ whole genome shotgun (WGS) entry which is preliminary data.</text>
</comment>
<gene>
    <name evidence="7" type="ORF">P5673_008393</name>
</gene>
<proteinExistence type="inferred from homology"/>
<dbReference type="GO" id="GO:0006508">
    <property type="term" value="P:proteolysis"/>
    <property type="evidence" value="ECO:0007669"/>
    <property type="project" value="UniProtKB-KW"/>
</dbReference>
<dbReference type="Gene3D" id="3.40.50.1820">
    <property type="entry name" value="alpha/beta hydrolase"/>
    <property type="match status" value="1"/>
</dbReference>
<dbReference type="EMBL" id="JARQWQ010000014">
    <property type="protein sequence ID" value="KAK2567556.1"/>
    <property type="molecule type" value="Genomic_DNA"/>
</dbReference>
<dbReference type="Gene3D" id="1.20.120.980">
    <property type="entry name" value="Serine carboxypeptidase S28, SKS domain"/>
    <property type="match status" value="1"/>
</dbReference>
<dbReference type="Proteomes" id="UP001249851">
    <property type="component" value="Unassembled WGS sequence"/>
</dbReference>
<reference evidence="7" key="1">
    <citation type="journal article" date="2023" name="G3 (Bethesda)">
        <title>Whole genome assembly and annotation of the endangered Caribbean coral Acropora cervicornis.</title>
        <authorList>
            <person name="Selwyn J.D."/>
            <person name="Vollmer S.V."/>
        </authorList>
    </citation>
    <scope>NUCLEOTIDE SEQUENCE</scope>
    <source>
        <strain evidence="7">K2</strain>
    </source>
</reference>
<evidence type="ECO:0000256" key="2">
    <source>
        <dbReference type="ARBA" id="ARBA00022670"/>
    </source>
</evidence>
<dbReference type="GO" id="GO:0070008">
    <property type="term" value="F:serine-type exopeptidase activity"/>
    <property type="evidence" value="ECO:0007669"/>
    <property type="project" value="InterPro"/>
</dbReference>
<evidence type="ECO:0000313" key="8">
    <source>
        <dbReference type="Proteomes" id="UP001249851"/>
    </source>
</evidence>
<dbReference type="AlphaFoldDB" id="A0AAD9VAR5"/>
<feature type="chain" id="PRO_5041951046" evidence="6">
    <location>
        <begin position="21"/>
        <end position="497"/>
    </location>
</feature>
<name>A0AAD9VAR5_ACRCE</name>
<dbReference type="GO" id="GO:0005764">
    <property type="term" value="C:lysosome"/>
    <property type="evidence" value="ECO:0007669"/>
    <property type="project" value="TreeGrafter"/>
</dbReference>
<reference evidence="7" key="2">
    <citation type="journal article" date="2023" name="Science">
        <title>Genomic signatures of disease resistance in endangered staghorn corals.</title>
        <authorList>
            <person name="Vollmer S.V."/>
            <person name="Selwyn J.D."/>
            <person name="Despard B.A."/>
            <person name="Roesel C.L."/>
        </authorList>
    </citation>
    <scope>NUCLEOTIDE SEQUENCE</scope>
    <source>
        <tissue evidence="7">Whole Organism</tissue>
    </source>
</reference>
<protein>
    <submittedName>
        <fullName evidence="7">Thymus-specific serine protease</fullName>
    </submittedName>
</protein>
<dbReference type="InterPro" id="IPR042269">
    <property type="entry name" value="Ser_carbopepase_S28_SKS"/>
</dbReference>
<feature type="signal peptide" evidence="6">
    <location>
        <begin position="1"/>
        <end position="20"/>
    </location>
</feature>